<dbReference type="Pfam" id="PF01638">
    <property type="entry name" value="HxlR"/>
    <property type="match status" value="1"/>
</dbReference>
<organism evidence="5 6">
    <name type="scientific">Promicromonospora vindobonensis</name>
    <dbReference type="NCBI Taxonomy" id="195748"/>
    <lineage>
        <taxon>Bacteria</taxon>
        <taxon>Bacillati</taxon>
        <taxon>Actinomycetota</taxon>
        <taxon>Actinomycetes</taxon>
        <taxon>Micrococcales</taxon>
        <taxon>Promicromonosporaceae</taxon>
        <taxon>Promicromonospora</taxon>
    </lineage>
</organism>
<dbReference type="InterPro" id="IPR036388">
    <property type="entry name" value="WH-like_DNA-bd_sf"/>
</dbReference>
<comment type="caution">
    <text evidence="5">The sequence shown here is derived from an EMBL/GenBank/DDBJ whole genome shotgun (WGS) entry which is preliminary data.</text>
</comment>
<name>A0ABW5VMS0_9MICO</name>
<dbReference type="Proteomes" id="UP001597479">
    <property type="component" value="Unassembled WGS sequence"/>
</dbReference>
<dbReference type="Gene3D" id="1.10.10.10">
    <property type="entry name" value="Winged helix-like DNA-binding domain superfamily/Winged helix DNA-binding domain"/>
    <property type="match status" value="1"/>
</dbReference>
<proteinExistence type="predicted"/>
<sequence>MAGTSRKPDVREDRAGHETIVGPQRELLDQLLDKWGQLLLTALCRQPRRFNELKRELDGVTQKSLTQALRRLERNGLVERRVLTQRPLTVEYRITPLGRTLEEPFLILRAWTVDHLPEVERHRDAFDEGAGTL</sequence>
<dbReference type="InterPro" id="IPR036390">
    <property type="entry name" value="WH_DNA-bd_sf"/>
</dbReference>
<dbReference type="CDD" id="cd00090">
    <property type="entry name" value="HTH_ARSR"/>
    <property type="match status" value="1"/>
</dbReference>
<dbReference type="RefSeq" id="WP_377180807.1">
    <property type="nucleotide sequence ID" value="NZ_JBHUOG010000001.1"/>
</dbReference>
<feature type="domain" description="HTH hxlR-type" evidence="4">
    <location>
        <begin position="22"/>
        <end position="120"/>
    </location>
</feature>
<reference evidence="6" key="1">
    <citation type="journal article" date="2019" name="Int. J. Syst. Evol. Microbiol.">
        <title>The Global Catalogue of Microorganisms (GCM) 10K type strain sequencing project: providing services to taxonomists for standard genome sequencing and annotation.</title>
        <authorList>
            <consortium name="The Broad Institute Genomics Platform"/>
            <consortium name="The Broad Institute Genome Sequencing Center for Infectious Disease"/>
            <person name="Wu L."/>
            <person name="Ma J."/>
        </authorList>
    </citation>
    <scope>NUCLEOTIDE SEQUENCE [LARGE SCALE GENOMIC DNA]</scope>
    <source>
        <strain evidence="6">CCM 7044</strain>
    </source>
</reference>
<keyword evidence="1" id="KW-0805">Transcription regulation</keyword>
<evidence type="ECO:0000313" key="5">
    <source>
        <dbReference type="EMBL" id="MFD2792969.1"/>
    </source>
</evidence>
<evidence type="ECO:0000256" key="3">
    <source>
        <dbReference type="ARBA" id="ARBA00023163"/>
    </source>
</evidence>
<dbReference type="PROSITE" id="PS51118">
    <property type="entry name" value="HTH_HXLR"/>
    <property type="match status" value="1"/>
</dbReference>
<keyword evidence="3" id="KW-0804">Transcription</keyword>
<evidence type="ECO:0000256" key="1">
    <source>
        <dbReference type="ARBA" id="ARBA00023015"/>
    </source>
</evidence>
<evidence type="ECO:0000256" key="2">
    <source>
        <dbReference type="ARBA" id="ARBA00023125"/>
    </source>
</evidence>
<keyword evidence="2" id="KW-0238">DNA-binding</keyword>
<dbReference type="EMBL" id="JBHUOG010000001">
    <property type="protein sequence ID" value="MFD2792969.1"/>
    <property type="molecule type" value="Genomic_DNA"/>
</dbReference>
<keyword evidence="6" id="KW-1185">Reference proteome</keyword>
<accession>A0ABW5VMS0</accession>
<protein>
    <submittedName>
        <fullName evidence="5">Winged helix-turn-helix transcriptional regulator</fullName>
    </submittedName>
</protein>
<dbReference type="SUPFAM" id="SSF46785">
    <property type="entry name" value="Winged helix' DNA-binding domain"/>
    <property type="match status" value="1"/>
</dbReference>
<gene>
    <name evidence="5" type="ORF">ACFS27_05345</name>
</gene>
<evidence type="ECO:0000313" key="6">
    <source>
        <dbReference type="Proteomes" id="UP001597479"/>
    </source>
</evidence>
<evidence type="ECO:0000259" key="4">
    <source>
        <dbReference type="PROSITE" id="PS51118"/>
    </source>
</evidence>
<dbReference type="InterPro" id="IPR002577">
    <property type="entry name" value="HTH_HxlR"/>
</dbReference>
<dbReference type="InterPro" id="IPR011991">
    <property type="entry name" value="ArsR-like_HTH"/>
</dbReference>
<dbReference type="PANTHER" id="PTHR33204:SF37">
    <property type="entry name" value="HTH-TYPE TRANSCRIPTIONAL REGULATOR YODB"/>
    <property type="match status" value="1"/>
</dbReference>
<dbReference type="PANTHER" id="PTHR33204">
    <property type="entry name" value="TRANSCRIPTIONAL REGULATOR, MARR FAMILY"/>
    <property type="match status" value="1"/>
</dbReference>